<keyword evidence="6" id="KW-1185">Reference proteome</keyword>
<sequence length="191" mass="22712">MHSELPIITSDRLLLRIAIQEDIPQILKYFLDNKSYLTPFYPKWGDGFFTEEYWQYQLENTFLEFIHDQSLKLFIFHRKNPKIILGTINFNNFIRGAAHFCYVGYSLAEHEQGKGYMTEGLKAAIQYVFDDLNFHRIMANYMPHNQRSGNVLRRLGFVVEGYARDYLLINGKWQDHILTSLTNPHWQPERD</sequence>
<dbReference type="NCBIfam" id="NF008072">
    <property type="entry name" value="PRK10809.1"/>
    <property type="match status" value="1"/>
</dbReference>
<dbReference type="Proteomes" id="UP000062645">
    <property type="component" value="Chromosome"/>
</dbReference>
<dbReference type="EMBL" id="CP012036">
    <property type="protein sequence ID" value="ALF52395.1"/>
    <property type="molecule type" value="Genomic_DNA"/>
</dbReference>
<dbReference type="OrthoDB" id="9795206at2"/>
<dbReference type="Gene3D" id="3.40.630.30">
    <property type="match status" value="1"/>
</dbReference>
<dbReference type="PANTHER" id="PTHR43792:SF8">
    <property type="entry name" value="[RIBOSOMAL PROTEIN US5]-ALANINE N-ACETYLTRANSFERASE"/>
    <property type="match status" value="1"/>
</dbReference>
<accession>A0A0M4T0B7</accession>
<gene>
    <name evidence="5" type="ORF">ACX27_05295</name>
</gene>
<evidence type="ECO:0000259" key="4">
    <source>
        <dbReference type="PROSITE" id="PS51186"/>
    </source>
</evidence>
<dbReference type="Pfam" id="PF13302">
    <property type="entry name" value="Acetyltransf_3"/>
    <property type="match status" value="1"/>
</dbReference>
<dbReference type="PANTHER" id="PTHR43792">
    <property type="entry name" value="GNAT FAMILY, PUTATIVE (AFU_ORTHOLOGUE AFUA_3G00765)-RELATED-RELATED"/>
    <property type="match status" value="1"/>
</dbReference>
<keyword evidence="1 5" id="KW-0808">Transferase</keyword>
<dbReference type="GO" id="GO:0005737">
    <property type="term" value="C:cytoplasm"/>
    <property type="evidence" value="ECO:0007669"/>
    <property type="project" value="TreeGrafter"/>
</dbReference>
<dbReference type="KEGG" id="npz:ACX27_05295"/>
<dbReference type="PATRIC" id="fig|224013.5.peg.1281"/>
<dbReference type="STRING" id="224013.ACX27_05295"/>
<dbReference type="RefSeq" id="WP_062289361.1">
    <property type="nucleotide sequence ID" value="NZ_CP012036.1"/>
</dbReference>
<evidence type="ECO:0000256" key="2">
    <source>
        <dbReference type="ARBA" id="ARBA00023315"/>
    </source>
</evidence>
<evidence type="ECO:0000256" key="1">
    <source>
        <dbReference type="ARBA" id="ARBA00022679"/>
    </source>
</evidence>
<dbReference type="AlphaFoldDB" id="A0A0M4T0B7"/>
<feature type="domain" description="N-acetyltransferase" evidence="4">
    <location>
        <begin position="13"/>
        <end position="184"/>
    </location>
</feature>
<dbReference type="InterPro" id="IPR051531">
    <property type="entry name" value="N-acetyltransferase"/>
</dbReference>
<protein>
    <submittedName>
        <fullName evidence="5">Alanine acetyltransferase</fullName>
    </submittedName>
</protein>
<dbReference type="InterPro" id="IPR016181">
    <property type="entry name" value="Acyl_CoA_acyltransferase"/>
</dbReference>
<dbReference type="GO" id="GO:0008999">
    <property type="term" value="F:protein-N-terminal-alanine acetyltransferase activity"/>
    <property type="evidence" value="ECO:0007669"/>
    <property type="project" value="TreeGrafter"/>
</dbReference>
<keyword evidence="2" id="KW-0012">Acyltransferase</keyword>
<dbReference type="InterPro" id="IPR000182">
    <property type="entry name" value="GNAT_dom"/>
</dbReference>
<evidence type="ECO:0000313" key="5">
    <source>
        <dbReference type="EMBL" id="ALF52395.1"/>
    </source>
</evidence>
<organism evidence="5 6">
    <name type="scientific">Nostoc piscinale CENA21</name>
    <dbReference type="NCBI Taxonomy" id="224013"/>
    <lineage>
        <taxon>Bacteria</taxon>
        <taxon>Bacillati</taxon>
        <taxon>Cyanobacteriota</taxon>
        <taxon>Cyanophyceae</taxon>
        <taxon>Nostocales</taxon>
        <taxon>Nostocaceae</taxon>
        <taxon>Nostoc</taxon>
    </lineage>
</organism>
<dbReference type="PROSITE" id="PS51186">
    <property type="entry name" value="GNAT"/>
    <property type="match status" value="1"/>
</dbReference>
<reference evidence="6" key="1">
    <citation type="submission" date="2015-07" db="EMBL/GenBank/DDBJ databases">
        <title>Genome Of Nitrogen-Fixing Cyanobacterium Nostoc piscinale CENA21 From Solimoes/Amazon River Floodplain Sediments And Comparative Genomics To Uncover Biosynthetic Natural Products Potential.</title>
        <authorList>
            <person name="Leao T.F."/>
            <person name="Leao P.N."/>
            <person name="Guimaraes P.I."/>
            <person name="de Melo A.G.C."/>
            <person name="Ramos R.T.J."/>
            <person name="Silva A."/>
            <person name="Fiore M.F."/>
            <person name="Schneider M.P.C."/>
        </authorList>
    </citation>
    <scope>NUCLEOTIDE SEQUENCE [LARGE SCALE GENOMIC DNA]</scope>
    <source>
        <strain evidence="6">CENA21</strain>
    </source>
</reference>
<dbReference type="SUPFAM" id="SSF55729">
    <property type="entry name" value="Acyl-CoA N-acyltransferases (Nat)"/>
    <property type="match status" value="1"/>
</dbReference>
<evidence type="ECO:0000256" key="3">
    <source>
        <dbReference type="ARBA" id="ARBA00038502"/>
    </source>
</evidence>
<name>A0A0M4T0B7_9NOSO</name>
<reference evidence="5 6" key="2">
    <citation type="journal article" date="2016" name="Genome Announc.">
        <title>Draft Genome Sequence of the N2-Fixing Cyanobacterium Nostoc piscinale CENA21, Isolated from the Brazilian Amazon Floodplain.</title>
        <authorList>
            <person name="Leao T."/>
            <person name="Guimaraes P.I."/>
            <person name="de Melo A.G."/>
            <person name="Ramos R.T."/>
            <person name="Leao P.N."/>
            <person name="Silva A."/>
            <person name="Fiore M.F."/>
            <person name="Schneider M.P."/>
        </authorList>
    </citation>
    <scope>NUCLEOTIDE SEQUENCE [LARGE SCALE GENOMIC DNA]</scope>
    <source>
        <strain evidence="5 6">CENA21</strain>
    </source>
</reference>
<evidence type="ECO:0000313" key="6">
    <source>
        <dbReference type="Proteomes" id="UP000062645"/>
    </source>
</evidence>
<comment type="similarity">
    <text evidence="3">Belongs to the acetyltransferase family. RimJ subfamily.</text>
</comment>
<proteinExistence type="inferred from homology"/>